<protein>
    <submittedName>
        <fullName evidence="4">SAM-dependent methyltransferase</fullName>
    </submittedName>
</protein>
<dbReference type="InterPro" id="IPR007848">
    <property type="entry name" value="Small_mtfrase_dom"/>
</dbReference>
<dbReference type="GO" id="GO:0003676">
    <property type="term" value="F:nucleic acid binding"/>
    <property type="evidence" value="ECO:0007669"/>
    <property type="project" value="InterPro"/>
</dbReference>
<dbReference type="PANTHER" id="PTHR18895:SF74">
    <property type="entry name" value="MTRF1L RELEASE FACTOR GLUTAMINE METHYLTRANSFERASE"/>
    <property type="match status" value="1"/>
</dbReference>
<dbReference type="GO" id="GO:0032259">
    <property type="term" value="P:methylation"/>
    <property type="evidence" value="ECO:0007669"/>
    <property type="project" value="UniProtKB-KW"/>
</dbReference>
<proteinExistence type="predicted"/>
<comment type="caution">
    <text evidence="4">The sequence shown here is derived from an EMBL/GenBank/DDBJ whole genome shotgun (WGS) entry which is preliminary data.</text>
</comment>
<dbReference type="PROSITE" id="PS00092">
    <property type="entry name" value="N6_MTASE"/>
    <property type="match status" value="1"/>
</dbReference>
<dbReference type="Proteomes" id="UP000241167">
    <property type="component" value="Unassembled WGS sequence"/>
</dbReference>
<sequence>MTADLPDPHLLRLLRALHAHAYRFTAVTPATHARILKRDNRREARSLRDVFGWNRPFPASLLPRDILDPLEAAGAVETKDGLLKSKLRAASIDDHLFLHSAFPTDDEHSVFFGPDTYRFVRFIREALAGDQHYRHVVDIGAGTGAGGLAAKQLLRHARLTLSDINPEAHRLARANAAHLGISIEQVEAPGLDGVEGPIDLIVANPPYVMDEADRAYRNGGDMHGAALSLEWALAGAERLEPGGKMLLYTGVAIVDGEDALLAALRGELPTRGCTLDYSEIDPDIFGEELDEPPYVDVERIAAVSAIIERS</sequence>
<dbReference type="PANTHER" id="PTHR18895">
    <property type="entry name" value="HEMK METHYLTRANSFERASE"/>
    <property type="match status" value="1"/>
</dbReference>
<dbReference type="AlphaFoldDB" id="A0A2P7QJG0"/>
<accession>A0A2P7QJG0</accession>
<dbReference type="EMBL" id="PXYI01000007">
    <property type="protein sequence ID" value="PSJ38115.1"/>
    <property type="molecule type" value="Genomic_DNA"/>
</dbReference>
<dbReference type="InterPro" id="IPR029063">
    <property type="entry name" value="SAM-dependent_MTases_sf"/>
</dbReference>
<dbReference type="OrthoDB" id="9800643at2"/>
<evidence type="ECO:0000256" key="2">
    <source>
        <dbReference type="ARBA" id="ARBA00022691"/>
    </source>
</evidence>
<dbReference type="GO" id="GO:0036009">
    <property type="term" value="F:protein-glutamine N-methyltransferase activity"/>
    <property type="evidence" value="ECO:0007669"/>
    <property type="project" value="TreeGrafter"/>
</dbReference>
<reference evidence="4 5" key="1">
    <citation type="submission" date="2018-03" db="EMBL/GenBank/DDBJ databases">
        <title>The draft genome of Sphingosinicella sp. GL-C-18.</title>
        <authorList>
            <person name="Liu L."/>
            <person name="Li L."/>
            <person name="Liang L."/>
            <person name="Zhang X."/>
            <person name="Wang T."/>
        </authorList>
    </citation>
    <scope>NUCLEOTIDE SEQUENCE [LARGE SCALE GENOMIC DNA]</scope>
    <source>
        <strain evidence="4 5">GL-C-18</strain>
    </source>
</reference>
<evidence type="ECO:0000313" key="4">
    <source>
        <dbReference type="EMBL" id="PSJ38115.1"/>
    </source>
</evidence>
<dbReference type="Pfam" id="PF05175">
    <property type="entry name" value="MTS"/>
    <property type="match status" value="1"/>
</dbReference>
<keyword evidence="4" id="KW-0808">Transferase</keyword>
<keyword evidence="2" id="KW-0949">S-adenosyl-L-methionine</keyword>
<evidence type="ECO:0000259" key="3">
    <source>
        <dbReference type="Pfam" id="PF05175"/>
    </source>
</evidence>
<name>A0A2P7QJG0_9SPHN</name>
<keyword evidence="5" id="KW-1185">Reference proteome</keyword>
<evidence type="ECO:0000313" key="5">
    <source>
        <dbReference type="Proteomes" id="UP000241167"/>
    </source>
</evidence>
<dbReference type="RefSeq" id="WP_106514930.1">
    <property type="nucleotide sequence ID" value="NZ_PXYI01000007.1"/>
</dbReference>
<dbReference type="InterPro" id="IPR050320">
    <property type="entry name" value="N5-glutamine_MTase"/>
</dbReference>
<evidence type="ECO:0000256" key="1">
    <source>
        <dbReference type="ARBA" id="ARBA00022603"/>
    </source>
</evidence>
<keyword evidence="1 4" id="KW-0489">Methyltransferase</keyword>
<dbReference type="Gene3D" id="3.40.50.150">
    <property type="entry name" value="Vaccinia Virus protein VP39"/>
    <property type="match status" value="1"/>
</dbReference>
<organism evidence="4 5">
    <name type="scientific">Allosphingosinicella deserti</name>
    <dbReference type="NCBI Taxonomy" id="2116704"/>
    <lineage>
        <taxon>Bacteria</taxon>
        <taxon>Pseudomonadati</taxon>
        <taxon>Pseudomonadota</taxon>
        <taxon>Alphaproteobacteria</taxon>
        <taxon>Sphingomonadales</taxon>
        <taxon>Sphingomonadaceae</taxon>
        <taxon>Allosphingosinicella</taxon>
    </lineage>
</organism>
<feature type="domain" description="Methyltransferase small" evidence="3">
    <location>
        <begin position="130"/>
        <end position="212"/>
    </location>
</feature>
<gene>
    <name evidence="4" type="ORF">C7I55_20795</name>
</gene>
<dbReference type="InterPro" id="IPR002052">
    <property type="entry name" value="DNA_methylase_N6_adenine_CS"/>
</dbReference>
<dbReference type="SUPFAM" id="SSF53335">
    <property type="entry name" value="S-adenosyl-L-methionine-dependent methyltransferases"/>
    <property type="match status" value="1"/>
</dbReference>